<dbReference type="PROSITE" id="PS00383">
    <property type="entry name" value="TYR_PHOSPHATASE_1"/>
    <property type="match status" value="1"/>
</dbReference>
<organism evidence="4 5">
    <name type="scientific">Rhodococcus wratislaviensis NBRC 100605</name>
    <dbReference type="NCBI Taxonomy" id="1219028"/>
    <lineage>
        <taxon>Bacteria</taxon>
        <taxon>Bacillati</taxon>
        <taxon>Actinomycetota</taxon>
        <taxon>Actinomycetes</taxon>
        <taxon>Mycobacteriales</taxon>
        <taxon>Nocardiaceae</taxon>
        <taxon>Rhodococcus</taxon>
    </lineage>
</organism>
<dbReference type="SUPFAM" id="SSF52799">
    <property type="entry name" value="(Phosphotyrosine protein) phosphatases II"/>
    <property type="match status" value="1"/>
</dbReference>
<evidence type="ECO:0000313" key="4">
    <source>
        <dbReference type="EMBL" id="GAF43013.1"/>
    </source>
</evidence>
<dbReference type="InterPro" id="IPR029021">
    <property type="entry name" value="Prot-tyrosine_phosphatase-like"/>
</dbReference>
<keyword evidence="5" id="KW-1185">Reference proteome</keyword>
<dbReference type="PANTHER" id="PTHR31126:SF1">
    <property type="entry name" value="TYROSINE SPECIFIC PROTEIN PHOSPHATASES DOMAIN-CONTAINING PROTEIN"/>
    <property type="match status" value="1"/>
</dbReference>
<dbReference type="Gene3D" id="3.90.190.10">
    <property type="entry name" value="Protein tyrosine phosphatase superfamily"/>
    <property type="match status" value="1"/>
</dbReference>
<dbReference type="InterPro" id="IPR000387">
    <property type="entry name" value="Tyr_Pase_dom"/>
</dbReference>
<name>X0PL12_RHOWR</name>
<dbReference type="PANTHER" id="PTHR31126">
    <property type="entry name" value="TYROSINE-PROTEIN PHOSPHATASE"/>
    <property type="match status" value="1"/>
</dbReference>
<evidence type="ECO:0000256" key="2">
    <source>
        <dbReference type="SAM" id="MobiDB-lite"/>
    </source>
</evidence>
<dbReference type="Pfam" id="PF13350">
    <property type="entry name" value="Y_phosphatase3"/>
    <property type="match status" value="1"/>
</dbReference>
<evidence type="ECO:0000259" key="3">
    <source>
        <dbReference type="PROSITE" id="PS50056"/>
    </source>
</evidence>
<evidence type="ECO:0000313" key="5">
    <source>
        <dbReference type="Proteomes" id="UP000019491"/>
    </source>
</evidence>
<reference evidence="4 5" key="1">
    <citation type="submission" date="2014-02" db="EMBL/GenBank/DDBJ databases">
        <title>Whole genome shotgun sequence of Rhodococcus wratislaviensis NBRC 100605.</title>
        <authorList>
            <person name="Hosoyama A."/>
            <person name="Tsuchikane K."/>
            <person name="Yoshida I."/>
            <person name="Ohji S."/>
            <person name="Ichikawa N."/>
            <person name="Yamazoe A."/>
            <person name="Fujita N."/>
        </authorList>
    </citation>
    <scope>NUCLEOTIDE SEQUENCE [LARGE SCALE GENOMIC DNA]</scope>
    <source>
        <strain evidence="4 5">NBRC 100605</strain>
    </source>
</reference>
<dbReference type="InterPro" id="IPR026893">
    <property type="entry name" value="Tyr/Ser_Pase_IphP-type"/>
</dbReference>
<dbReference type="PROSITE" id="PS50056">
    <property type="entry name" value="TYR_PHOSPHATASE_2"/>
    <property type="match status" value="1"/>
</dbReference>
<feature type="domain" description="Tyrosine specific protein phosphatases" evidence="3">
    <location>
        <begin position="133"/>
        <end position="209"/>
    </location>
</feature>
<dbReference type="AlphaFoldDB" id="X0PL12"/>
<proteinExistence type="inferred from homology"/>
<accession>X0PL12</accession>
<comment type="similarity">
    <text evidence="1">Belongs to the protein-tyrosine phosphatase family.</text>
</comment>
<gene>
    <name evidence="4" type="ORF">RW1_005_01210</name>
</gene>
<evidence type="ECO:0000256" key="1">
    <source>
        <dbReference type="ARBA" id="ARBA00009580"/>
    </source>
</evidence>
<feature type="region of interest" description="Disordered" evidence="2">
    <location>
        <begin position="1"/>
        <end position="28"/>
    </location>
</feature>
<protein>
    <recommendedName>
        <fullName evidence="3">Tyrosine specific protein phosphatases domain-containing protein</fullName>
    </recommendedName>
</protein>
<dbReference type="Proteomes" id="UP000019491">
    <property type="component" value="Unassembled WGS sequence"/>
</dbReference>
<dbReference type="InterPro" id="IPR016130">
    <property type="entry name" value="Tyr_Pase_AS"/>
</dbReference>
<comment type="caution">
    <text evidence="4">The sequence shown here is derived from an EMBL/GenBank/DDBJ whole genome shotgun (WGS) entry which is preliminary data.</text>
</comment>
<feature type="compositionally biased region" description="Polar residues" evidence="2">
    <location>
        <begin position="1"/>
        <end position="10"/>
    </location>
</feature>
<sequence>MQSTNSSQSARVPGASADGSVHAPMGGPTRFTPYLSPLCNARDLGGLPTTAGTETVRTRLIRSASPCLLTAADVDLLVDGVGIRTRIDLRSPRETIISPGSWTHRTDVGSHGLPFTEVEPPSAVGDPAEHIASAYLTYLRRSVDSVVRGINIIARDDAAAVLIHCAGGKDRTGILVACLLDVLGVEHRAIVEDYARSANELARTRRELARLNLYQQRIGAIADRWGGASPEIMSAFLRQLGAEHGDSTALLMAHGLTSETVDALRSRYLTTAAR</sequence>
<dbReference type="GO" id="GO:0004721">
    <property type="term" value="F:phosphoprotein phosphatase activity"/>
    <property type="evidence" value="ECO:0007669"/>
    <property type="project" value="InterPro"/>
</dbReference>
<dbReference type="OrthoDB" id="1188001at2"/>
<dbReference type="EMBL" id="BAWF01000005">
    <property type="protein sequence ID" value="GAF43013.1"/>
    <property type="molecule type" value="Genomic_DNA"/>
</dbReference>